<keyword evidence="11" id="KW-0969">Cilium</keyword>
<protein>
    <recommendedName>
        <fullName evidence="4">Flagellar assembly protein FliH</fullName>
    </recommendedName>
</protein>
<dbReference type="InterPro" id="IPR000563">
    <property type="entry name" value="Flag_FliH"/>
</dbReference>
<dbReference type="NCBIfam" id="NF004270">
    <property type="entry name" value="PRK05687.2-1"/>
    <property type="match status" value="1"/>
</dbReference>
<keyword evidence="7" id="KW-1005">Bacterial flagellum biogenesis</keyword>
<keyword evidence="5" id="KW-0813">Transport</keyword>
<dbReference type="AlphaFoldDB" id="A0A0H2M5D0"/>
<comment type="subcellular location">
    <subcellularLocation>
        <location evidence="2">Cytoplasm</location>
    </subcellularLocation>
</comment>
<evidence type="ECO:0000256" key="8">
    <source>
        <dbReference type="ARBA" id="ARBA00022927"/>
    </source>
</evidence>
<evidence type="ECO:0000256" key="9">
    <source>
        <dbReference type="ARBA" id="ARBA00023225"/>
    </source>
</evidence>
<proteinExistence type="inferred from homology"/>
<evidence type="ECO:0000256" key="1">
    <source>
        <dbReference type="ARBA" id="ARBA00003041"/>
    </source>
</evidence>
<dbReference type="RefSeq" id="WP_047787618.1">
    <property type="nucleotide sequence ID" value="NZ_JZWI01000059.1"/>
</dbReference>
<keyword evidence="11" id="KW-0966">Cell projection</keyword>
<dbReference type="Pfam" id="PF02108">
    <property type="entry name" value="FliH"/>
    <property type="match status" value="1"/>
</dbReference>
<dbReference type="GO" id="GO:0015031">
    <property type="term" value="P:protein transport"/>
    <property type="evidence" value="ECO:0007669"/>
    <property type="project" value="UniProtKB-KW"/>
</dbReference>
<evidence type="ECO:0000256" key="5">
    <source>
        <dbReference type="ARBA" id="ARBA00022448"/>
    </source>
</evidence>
<evidence type="ECO:0000259" key="10">
    <source>
        <dbReference type="Pfam" id="PF02108"/>
    </source>
</evidence>
<dbReference type="EMBL" id="JZWI01000059">
    <property type="protein sequence ID" value="KLN52250.1"/>
    <property type="molecule type" value="Genomic_DNA"/>
</dbReference>
<keyword evidence="8" id="KW-0653">Protein transport</keyword>
<sequence length="236" mass="25168">MISSDASFAARPRLSAWQRWEMGSLDADALAARTASIEAPAPPRVDPAALAREAELERLRLEARTTGEAEGRREGWAQGHAEGHAEGLAVGLAAASAHAEQLRALAAALPAALRSAETELADAILMLALDVAHRVIHRTLRVEPEWVLALVQDLLHTEPALQGEPRLLLHPEDVALVKNSLGSELQAAGWQVRADDTLARGGCRVRSASGEMDATLATRWKRVAGAFSRDAEPDGA</sequence>
<organism evidence="11 12">
    <name type="scientific">Variovorax paradoxus</name>
    <dbReference type="NCBI Taxonomy" id="34073"/>
    <lineage>
        <taxon>Bacteria</taxon>
        <taxon>Pseudomonadati</taxon>
        <taxon>Pseudomonadota</taxon>
        <taxon>Betaproteobacteria</taxon>
        <taxon>Burkholderiales</taxon>
        <taxon>Comamonadaceae</taxon>
        <taxon>Variovorax</taxon>
    </lineage>
</organism>
<gene>
    <name evidence="11" type="primary">fliH</name>
    <name evidence="11" type="ORF">VPARA_66260</name>
</gene>
<comment type="similarity">
    <text evidence="3">Belongs to the FliH family.</text>
</comment>
<dbReference type="Proteomes" id="UP000035170">
    <property type="component" value="Unassembled WGS sequence"/>
</dbReference>
<dbReference type="GO" id="GO:0071973">
    <property type="term" value="P:bacterial-type flagellum-dependent cell motility"/>
    <property type="evidence" value="ECO:0007669"/>
    <property type="project" value="InterPro"/>
</dbReference>
<dbReference type="GO" id="GO:0003774">
    <property type="term" value="F:cytoskeletal motor activity"/>
    <property type="evidence" value="ECO:0007669"/>
    <property type="project" value="InterPro"/>
</dbReference>
<comment type="function">
    <text evidence="1">Needed for flagellar regrowth and assembly.</text>
</comment>
<evidence type="ECO:0000256" key="4">
    <source>
        <dbReference type="ARBA" id="ARBA00016507"/>
    </source>
</evidence>
<dbReference type="InterPro" id="IPR018035">
    <property type="entry name" value="Flagellar_FliH/T3SS_HrpE"/>
</dbReference>
<dbReference type="PATRIC" id="fig|34073.19.peg.6829"/>
<dbReference type="PANTHER" id="PTHR34982:SF1">
    <property type="entry name" value="FLAGELLAR ASSEMBLY PROTEIN FLIH"/>
    <property type="match status" value="1"/>
</dbReference>
<comment type="caution">
    <text evidence="11">The sequence shown here is derived from an EMBL/GenBank/DDBJ whole genome shotgun (WGS) entry which is preliminary data.</text>
</comment>
<dbReference type="PANTHER" id="PTHR34982">
    <property type="entry name" value="YOP PROTEINS TRANSLOCATION PROTEIN L"/>
    <property type="match status" value="1"/>
</dbReference>
<dbReference type="GO" id="GO:0005829">
    <property type="term" value="C:cytosol"/>
    <property type="evidence" value="ECO:0007669"/>
    <property type="project" value="TreeGrafter"/>
</dbReference>
<dbReference type="GO" id="GO:0009288">
    <property type="term" value="C:bacterial-type flagellum"/>
    <property type="evidence" value="ECO:0007669"/>
    <property type="project" value="InterPro"/>
</dbReference>
<keyword evidence="6" id="KW-0963">Cytoplasm</keyword>
<evidence type="ECO:0000313" key="11">
    <source>
        <dbReference type="EMBL" id="KLN52250.1"/>
    </source>
</evidence>
<evidence type="ECO:0000256" key="6">
    <source>
        <dbReference type="ARBA" id="ARBA00022490"/>
    </source>
</evidence>
<evidence type="ECO:0000256" key="2">
    <source>
        <dbReference type="ARBA" id="ARBA00004496"/>
    </source>
</evidence>
<accession>A0A0H2M5D0</accession>
<feature type="domain" description="Flagellar assembly protein FliH/Type III secretion system HrpE" evidence="10">
    <location>
        <begin position="97"/>
        <end position="223"/>
    </location>
</feature>
<name>A0A0H2M5D0_VARPD</name>
<keyword evidence="9" id="KW-1006">Bacterial flagellum protein export</keyword>
<keyword evidence="11" id="KW-0282">Flagellum</keyword>
<evidence type="ECO:0000256" key="7">
    <source>
        <dbReference type="ARBA" id="ARBA00022795"/>
    </source>
</evidence>
<evidence type="ECO:0000313" key="12">
    <source>
        <dbReference type="Proteomes" id="UP000035170"/>
    </source>
</evidence>
<reference evidence="11 12" key="1">
    <citation type="submission" date="2015-03" db="EMBL/GenBank/DDBJ databases">
        <title>Genome sequence of Variovorax paradoxus TBEA6.</title>
        <authorList>
            <person name="Poehlein A."/>
            <person name="Schuldes J."/>
            <person name="Wuebbeler J.H."/>
            <person name="Hiessl S."/>
            <person name="Steinbuechel A."/>
            <person name="Daniel R."/>
        </authorList>
    </citation>
    <scope>NUCLEOTIDE SEQUENCE [LARGE SCALE GENOMIC DNA]</scope>
    <source>
        <strain evidence="11 12">TBEA6</strain>
    </source>
</reference>
<dbReference type="GO" id="GO:0044781">
    <property type="term" value="P:bacterial-type flagellum organization"/>
    <property type="evidence" value="ECO:0007669"/>
    <property type="project" value="UniProtKB-KW"/>
</dbReference>
<dbReference type="PRINTS" id="PR01003">
    <property type="entry name" value="FLGFLIH"/>
</dbReference>
<keyword evidence="12" id="KW-1185">Reference proteome</keyword>
<evidence type="ECO:0000256" key="3">
    <source>
        <dbReference type="ARBA" id="ARBA00006602"/>
    </source>
</evidence>
<dbReference type="InterPro" id="IPR051472">
    <property type="entry name" value="T3SS_Stator/FliH"/>
</dbReference>